<evidence type="ECO:0000313" key="6">
    <source>
        <dbReference type="Proteomes" id="UP000316921"/>
    </source>
</evidence>
<keyword evidence="6" id="KW-1185">Reference proteome</keyword>
<dbReference type="GO" id="GO:0005524">
    <property type="term" value="F:ATP binding"/>
    <property type="evidence" value="ECO:0007669"/>
    <property type="project" value="UniProtKB-KW"/>
</dbReference>
<dbReference type="InterPro" id="IPR017871">
    <property type="entry name" value="ABC_transporter-like_CS"/>
</dbReference>
<dbReference type="GO" id="GO:0022857">
    <property type="term" value="F:transmembrane transporter activity"/>
    <property type="evidence" value="ECO:0007669"/>
    <property type="project" value="TreeGrafter"/>
</dbReference>
<dbReference type="InterPro" id="IPR015854">
    <property type="entry name" value="ABC_transpr_LolD-like"/>
</dbReference>
<protein>
    <submittedName>
        <fullName evidence="5">Lipoprotein-releasing system ATP-binding protein LolD</fullName>
        <ecNumber evidence="5">3.6.3.-</ecNumber>
    </submittedName>
</protein>
<dbReference type="InterPro" id="IPR017911">
    <property type="entry name" value="MacB-like_ATP-bd"/>
</dbReference>
<dbReference type="SMART" id="SM00382">
    <property type="entry name" value="AAA"/>
    <property type="match status" value="1"/>
</dbReference>
<dbReference type="GO" id="GO:0005886">
    <property type="term" value="C:plasma membrane"/>
    <property type="evidence" value="ECO:0007669"/>
    <property type="project" value="TreeGrafter"/>
</dbReference>
<dbReference type="AlphaFoldDB" id="A0A518BKU0"/>
<dbReference type="SUPFAM" id="SSF52540">
    <property type="entry name" value="P-loop containing nucleoside triphosphate hydrolases"/>
    <property type="match status" value="1"/>
</dbReference>
<evidence type="ECO:0000256" key="1">
    <source>
        <dbReference type="ARBA" id="ARBA00022448"/>
    </source>
</evidence>
<keyword evidence="5" id="KW-0449">Lipoprotein</keyword>
<dbReference type="GO" id="GO:0016887">
    <property type="term" value="F:ATP hydrolysis activity"/>
    <property type="evidence" value="ECO:0007669"/>
    <property type="project" value="InterPro"/>
</dbReference>
<dbReference type="EC" id="3.6.3.-" evidence="5"/>
<dbReference type="InterPro" id="IPR003593">
    <property type="entry name" value="AAA+_ATPase"/>
</dbReference>
<keyword evidence="5" id="KW-0378">Hydrolase</keyword>
<dbReference type="PROSITE" id="PS00211">
    <property type="entry name" value="ABC_TRANSPORTER_1"/>
    <property type="match status" value="1"/>
</dbReference>
<dbReference type="InterPro" id="IPR003439">
    <property type="entry name" value="ABC_transporter-like_ATP-bd"/>
</dbReference>
<keyword evidence="1" id="KW-0813">Transport</keyword>
<evidence type="ECO:0000313" key="5">
    <source>
        <dbReference type="EMBL" id="QDU67589.1"/>
    </source>
</evidence>
<dbReference type="InterPro" id="IPR027417">
    <property type="entry name" value="P-loop_NTPase"/>
</dbReference>
<dbReference type="CDD" id="cd03255">
    <property type="entry name" value="ABC_MJ0796_LolCDE_FtsE"/>
    <property type="match status" value="1"/>
</dbReference>
<dbReference type="PROSITE" id="PS50893">
    <property type="entry name" value="ABC_TRANSPORTER_2"/>
    <property type="match status" value="1"/>
</dbReference>
<reference evidence="5 6" key="1">
    <citation type="submission" date="2019-02" db="EMBL/GenBank/DDBJ databases">
        <title>Deep-cultivation of Planctomycetes and their phenomic and genomic characterization uncovers novel biology.</title>
        <authorList>
            <person name="Wiegand S."/>
            <person name="Jogler M."/>
            <person name="Boedeker C."/>
            <person name="Pinto D."/>
            <person name="Vollmers J."/>
            <person name="Rivas-Marin E."/>
            <person name="Kohn T."/>
            <person name="Peeters S.H."/>
            <person name="Heuer A."/>
            <person name="Rast P."/>
            <person name="Oberbeckmann S."/>
            <person name="Bunk B."/>
            <person name="Jeske O."/>
            <person name="Meyerdierks A."/>
            <person name="Storesund J.E."/>
            <person name="Kallscheuer N."/>
            <person name="Luecker S."/>
            <person name="Lage O.M."/>
            <person name="Pohl T."/>
            <person name="Merkel B.J."/>
            <person name="Hornburger P."/>
            <person name="Mueller R.-W."/>
            <person name="Bruemmer F."/>
            <person name="Labrenz M."/>
            <person name="Spormann A.M."/>
            <person name="Op den Camp H."/>
            <person name="Overmann J."/>
            <person name="Amann R."/>
            <person name="Jetten M.S.M."/>
            <person name="Mascher T."/>
            <person name="Medema M.H."/>
            <person name="Devos D.P."/>
            <person name="Kaster A.-K."/>
            <person name="Ovreas L."/>
            <person name="Rohde M."/>
            <person name="Galperin M.Y."/>
            <person name="Jogler C."/>
        </authorList>
    </citation>
    <scope>NUCLEOTIDE SEQUENCE [LARGE SCALE GENOMIC DNA]</scope>
    <source>
        <strain evidence="5 6">Pla133</strain>
    </source>
</reference>
<keyword evidence="2" id="KW-0547">Nucleotide-binding</keyword>
<feature type="domain" description="ABC transporter" evidence="4">
    <location>
        <begin position="2"/>
        <end position="223"/>
    </location>
</feature>
<dbReference type="PANTHER" id="PTHR24220">
    <property type="entry name" value="IMPORT ATP-BINDING PROTEIN"/>
    <property type="match status" value="1"/>
</dbReference>
<name>A0A518BKU0_9BACT</name>
<keyword evidence="3 5" id="KW-0067">ATP-binding</keyword>
<gene>
    <name evidence="5" type="primary">lolD_3</name>
    <name evidence="5" type="ORF">Pla133_26770</name>
</gene>
<dbReference type="Gene3D" id="3.40.50.300">
    <property type="entry name" value="P-loop containing nucleotide triphosphate hydrolases"/>
    <property type="match status" value="1"/>
</dbReference>
<dbReference type="EMBL" id="CP036287">
    <property type="protein sequence ID" value="QDU67589.1"/>
    <property type="molecule type" value="Genomic_DNA"/>
</dbReference>
<dbReference type="Proteomes" id="UP000316921">
    <property type="component" value="Chromosome"/>
</dbReference>
<evidence type="ECO:0000256" key="2">
    <source>
        <dbReference type="ARBA" id="ARBA00022741"/>
    </source>
</evidence>
<sequence length="225" mass="24015">MIAARDLRLAYAGGDFVLDVPHLDVARGEQLAIVGPSGSGKTTFLHLAAGILRPDSGQLSVDGRDLDAMDDALRRRWRVARIGLVFQDLELLPYLDSLDNVLLPLRIGGGSLDAEARERARGLLADFGVAHTTHRRPARLSGGERQRVALARALVTEAPLLLLDEPTGSLDPDNAERAVGLLRARAAERGATLLMVTHDRAAAAGFERVLDAGAGLEALDAELRA</sequence>
<dbReference type="PANTHER" id="PTHR24220:SF659">
    <property type="entry name" value="TRANSPORTER, PUTATIVE-RELATED"/>
    <property type="match status" value="1"/>
</dbReference>
<dbReference type="RefSeq" id="WP_145065893.1">
    <property type="nucleotide sequence ID" value="NZ_CP036287.1"/>
</dbReference>
<dbReference type="Pfam" id="PF00005">
    <property type="entry name" value="ABC_tran"/>
    <property type="match status" value="1"/>
</dbReference>
<evidence type="ECO:0000259" key="4">
    <source>
        <dbReference type="PROSITE" id="PS50893"/>
    </source>
</evidence>
<organism evidence="5 6">
    <name type="scientific">Engelhardtia mirabilis</name>
    <dbReference type="NCBI Taxonomy" id="2528011"/>
    <lineage>
        <taxon>Bacteria</taxon>
        <taxon>Pseudomonadati</taxon>
        <taxon>Planctomycetota</taxon>
        <taxon>Planctomycetia</taxon>
        <taxon>Planctomycetia incertae sedis</taxon>
        <taxon>Engelhardtia</taxon>
    </lineage>
</organism>
<proteinExistence type="predicted"/>
<evidence type="ECO:0000256" key="3">
    <source>
        <dbReference type="ARBA" id="ARBA00022840"/>
    </source>
</evidence>
<accession>A0A518BKU0</accession>
<dbReference type="KEGG" id="pbap:Pla133_26770"/>